<feature type="domain" description="AAA+ ATPase" evidence="1">
    <location>
        <begin position="174"/>
        <end position="490"/>
    </location>
</feature>
<dbReference type="Proteomes" id="UP000013858">
    <property type="component" value="Unassembled WGS sequence"/>
</dbReference>
<dbReference type="InterPro" id="IPR008571">
    <property type="entry name" value="HerA-like"/>
</dbReference>
<evidence type="ECO:0000313" key="3">
    <source>
        <dbReference type="EMBL" id="EOT59870.1"/>
    </source>
</evidence>
<evidence type="ECO:0000313" key="5">
    <source>
        <dbReference type="Proteomes" id="UP000014197"/>
    </source>
</evidence>
<evidence type="ECO:0000313" key="2">
    <source>
        <dbReference type="EMBL" id="EOH98357.1"/>
    </source>
</evidence>
<dbReference type="AlphaFoldDB" id="R2QP97"/>
<dbReference type="EMBL" id="ASVY01000003">
    <property type="protein sequence ID" value="EOT59870.1"/>
    <property type="molecule type" value="Genomic_DNA"/>
</dbReference>
<dbReference type="RefSeq" id="WP_010761740.1">
    <property type="nucleotide sequence ID" value="NZ_KB946316.1"/>
</dbReference>
<dbReference type="PANTHER" id="PTHR42957">
    <property type="entry name" value="HELICASE MJ1565-RELATED"/>
    <property type="match status" value="1"/>
</dbReference>
<sequence length="538" mass="60770">MIIDEFYNETDKSHFYLGMVSQVYRESSIIQIENLSWLGHRKIKLETLIPNTVNYFVVVDSVQGLFIGEIFQSRVSNSESVHDSMNNGFMEDVYPEIGVDIIGLMKLGEDKFSLAGFKTVGITDKVYIANQEMIKKYLDSIEIRKNDDEMPLSAFGKFSNLDSQNIILRPSTIFDRHIMALGATNSGKSTSSLAILDKLLKDKKKVLIIDPTGEYSNSFAENEVKKLKLGVDTVVSVSELSIQQWAMLFETNDATQPAVLSDAIKSLRYQKKNDKSGIYEKNNQLVSVVNEHMASVGMNDRDFILSDLPAQISEETNQVNRDGTRFVSNNFQFNLHQWLVQKLQNKLDNTSFVDFFNNDDSKYNLMYELDSFSSISNTSLYIDTSEIGTTDGVGGMIIDLVCNYLVNKNKNDIKPFVLFIDEVHRYTRTSNSENDYYTGLTSIAREGRKKGIFLFLTTQNPQDVSGVLLGQIGTLLVHRLTQSEELKSIQNHLGSNILGQVKKLNRGEAILSSINLLQDIHLRIDKCGRNHDSDTPTL</sequence>
<dbReference type="Gene3D" id="3.40.50.300">
    <property type="entry name" value="P-loop containing nucleotide triphosphate hydrolases"/>
    <property type="match status" value="2"/>
</dbReference>
<dbReference type="STRING" id="155618.RV06_GL000167"/>
<protein>
    <recommendedName>
        <fullName evidence="1">AAA+ ATPase domain-containing protein</fullName>
    </recommendedName>
</protein>
<dbReference type="Proteomes" id="UP000014197">
    <property type="component" value="Unassembled WGS sequence"/>
</dbReference>
<reference evidence="3 5" key="2">
    <citation type="submission" date="2013-03" db="EMBL/GenBank/DDBJ databases">
        <title>The Genome Sequence of Enterococcus haemoperoxidus BAA-382 (PacBio/Illumina hybrid assembly).</title>
        <authorList>
            <consortium name="The Broad Institute Genomics Platform"/>
            <consortium name="The Broad Institute Genome Sequencing Center for Infectious Disease"/>
            <person name="Earl A."/>
            <person name="Russ C."/>
            <person name="Gilmore M."/>
            <person name="Surin D."/>
            <person name="Walker B."/>
            <person name="Young S."/>
            <person name="Zeng Q."/>
            <person name="Gargeya S."/>
            <person name="Fitzgerald M."/>
            <person name="Haas B."/>
            <person name="Abouelleil A."/>
            <person name="Allen A.W."/>
            <person name="Alvarado L."/>
            <person name="Arachchi H.M."/>
            <person name="Berlin A.M."/>
            <person name="Chapman S.B."/>
            <person name="Gainer-Dewar J."/>
            <person name="Goldberg J."/>
            <person name="Griggs A."/>
            <person name="Gujja S."/>
            <person name="Hansen M."/>
            <person name="Howarth C."/>
            <person name="Imamovic A."/>
            <person name="Ireland A."/>
            <person name="Larimer J."/>
            <person name="McCowan C."/>
            <person name="Murphy C."/>
            <person name="Pearson M."/>
            <person name="Poon T.W."/>
            <person name="Priest M."/>
            <person name="Roberts A."/>
            <person name="Saif S."/>
            <person name="Shea T."/>
            <person name="Sisk P."/>
            <person name="Sykes S."/>
            <person name="Wortman J."/>
            <person name="Nusbaum C."/>
            <person name="Birren B."/>
        </authorList>
    </citation>
    <scope>NUCLEOTIDE SEQUENCE [LARGE SCALE GENOMIC DNA]</scope>
    <source>
        <strain evidence="3 5">ATCC BAA-382</strain>
    </source>
</reference>
<dbReference type="InterPro" id="IPR027417">
    <property type="entry name" value="P-loop_NTPase"/>
</dbReference>
<dbReference type="eggNOG" id="COG0433">
    <property type="taxonomic scope" value="Bacteria"/>
</dbReference>
<dbReference type="OrthoDB" id="9806951at2"/>
<evidence type="ECO:0000313" key="4">
    <source>
        <dbReference type="Proteomes" id="UP000013858"/>
    </source>
</evidence>
<name>R2QP97_9ENTE</name>
<dbReference type="PANTHER" id="PTHR42957:SF1">
    <property type="entry name" value="HELICASE MJ1565-RELATED"/>
    <property type="match status" value="1"/>
</dbReference>
<accession>R2QP97</accession>
<gene>
    <name evidence="3" type="ORF">I583_02505</name>
    <name evidence="2" type="ORF">UAW_01538</name>
</gene>
<dbReference type="EMBL" id="AJAR01000013">
    <property type="protein sequence ID" value="EOH98357.1"/>
    <property type="molecule type" value="Genomic_DNA"/>
</dbReference>
<dbReference type="SUPFAM" id="SSF52540">
    <property type="entry name" value="P-loop containing nucleoside triphosphate hydrolases"/>
    <property type="match status" value="1"/>
</dbReference>
<organism evidence="2 4">
    <name type="scientific">Enterococcus haemoperoxidus ATCC BAA-382</name>
    <dbReference type="NCBI Taxonomy" id="1158608"/>
    <lineage>
        <taxon>Bacteria</taxon>
        <taxon>Bacillati</taxon>
        <taxon>Bacillota</taxon>
        <taxon>Bacilli</taxon>
        <taxon>Lactobacillales</taxon>
        <taxon>Enterococcaceae</taxon>
        <taxon>Enterococcus</taxon>
    </lineage>
</organism>
<reference evidence="2 4" key="1">
    <citation type="submission" date="2013-02" db="EMBL/GenBank/DDBJ databases">
        <title>The Genome Sequence of Enterococcus haemoperoxidus BAA-382.</title>
        <authorList>
            <consortium name="The Broad Institute Genome Sequencing Platform"/>
            <consortium name="The Broad Institute Genome Sequencing Center for Infectious Disease"/>
            <person name="Earl A.M."/>
            <person name="Gilmore M.S."/>
            <person name="Lebreton F."/>
            <person name="Walker B."/>
            <person name="Young S.K."/>
            <person name="Zeng Q."/>
            <person name="Gargeya S."/>
            <person name="Fitzgerald M."/>
            <person name="Haas B."/>
            <person name="Abouelleil A."/>
            <person name="Alvarado L."/>
            <person name="Arachchi H.M."/>
            <person name="Berlin A.M."/>
            <person name="Chapman S.B."/>
            <person name="Dewar J."/>
            <person name="Goldberg J."/>
            <person name="Griggs A."/>
            <person name="Gujja S."/>
            <person name="Hansen M."/>
            <person name="Howarth C."/>
            <person name="Imamovic A."/>
            <person name="Larimer J."/>
            <person name="McCowan C."/>
            <person name="Murphy C."/>
            <person name="Neiman D."/>
            <person name="Pearson M."/>
            <person name="Priest M."/>
            <person name="Roberts A."/>
            <person name="Saif S."/>
            <person name="Shea T."/>
            <person name="Sisk P."/>
            <person name="Sykes S."/>
            <person name="Wortman J."/>
            <person name="Nusbaum C."/>
            <person name="Birren B."/>
        </authorList>
    </citation>
    <scope>NUCLEOTIDE SEQUENCE [LARGE SCALE GENOMIC DNA]</scope>
    <source>
        <strain evidence="2 4">ATCC BAA-382</strain>
    </source>
</reference>
<evidence type="ECO:0000259" key="1">
    <source>
        <dbReference type="SMART" id="SM00382"/>
    </source>
</evidence>
<dbReference type="SMART" id="SM00382">
    <property type="entry name" value="AAA"/>
    <property type="match status" value="1"/>
</dbReference>
<comment type="caution">
    <text evidence="2">The sequence shown here is derived from an EMBL/GenBank/DDBJ whole genome shotgun (WGS) entry which is preliminary data.</text>
</comment>
<dbReference type="InterPro" id="IPR002789">
    <property type="entry name" value="HerA_central"/>
</dbReference>
<dbReference type="Pfam" id="PF01935">
    <property type="entry name" value="DUF87"/>
    <property type="match status" value="1"/>
</dbReference>
<keyword evidence="5" id="KW-1185">Reference proteome</keyword>
<dbReference type="PATRIC" id="fig|1158608.3.peg.1515"/>
<dbReference type="InterPro" id="IPR003593">
    <property type="entry name" value="AAA+_ATPase"/>
</dbReference>
<proteinExistence type="predicted"/>